<comment type="caution">
    <text evidence="1">The sequence shown here is derived from an EMBL/GenBank/DDBJ whole genome shotgun (WGS) entry which is preliminary data.</text>
</comment>
<dbReference type="EMBL" id="MFCV01000048">
    <property type="protein sequence ID" value="OGE30297.1"/>
    <property type="molecule type" value="Genomic_DNA"/>
</dbReference>
<dbReference type="AlphaFoldDB" id="A0A1F5JNU2"/>
<dbReference type="Proteomes" id="UP000176902">
    <property type="component" value="Unassembled WGS sequence"/>
</dbReference>
<organism evidence="1 2">
    <name type="scientific">Candidatus Daviesbacteria bacterium RIFCSPHIGHO2_02_FULL_36_13</name>
    <dbReference type="NCBI Taxonomy" id="1797768"/>
    <lineage>
        <taxon>Bacteria</taxon>
        <taxon>Candidatus Daviesiibacteriota</taxon>
    </lineage>
</organism>
<dbReference type="STRING" id="1797768.A3C59_04955"/>
<evidence type="ECO:0000313" key="2">
    <source>
        <dbReference type="Proteomes" id="UP000176902"/>
    </source>
</evidence>
<reference evidence="1 2" key="1">
    <citation type="journal article" date="2016" name="Nat. Commun.">
        <title>Thousands of microbial genomes shed light on interconnected biogeochemical processes in an aquifer system.</title>
        <authorList>
            <person name="Anantharaman K."/>
            <person name="Brown C.T."/>
            <person name="Hug L.A."/>
            <person name="Sharon I."/>
            <person name="Castelle C.J."/>
            <person name="Probst A.J."/>
            <person name="Thomas B.C."/>
            <person name="Singh A."/>
            <person name="Wilkins M.J."/>
            <person name="Karaoz U."/>
            <person name="Brodie E.L."/>
            <person name="Williams K.H."/>
            <person name="Hubbard S.S."/>
            <person name="Banfield J.F."/>
        </authorList>
    </citation>
    <scope>NUCLEOTIDE SEQUENCE [LARGE SCALE GENOMIC DNA]</scope>
</reference>
<evidence type="ECO:0000313" key="1">
    <source>
        <dbReference type="EMBL" id="OGE30297.1"/>
    </source>
</evidence>
<name>A0A1F5JNU2_9BACT</name>
<protein>
    <submittedName>
        <fullName evidence="1">Uncharacterized protein</fullName>
    </submittedName>
</protein>
<gene>
    <name evidence="1" type="ORF">A3C59_04955</name>
</gene>
<accession>A0A1F5JNU2</accession>
<proteinExistence type="predicted"/>
<sequence>MSEAALESKNSTLPSPLGRLFRKQKTADQVEQYQPVVTSIPNKIAEDPLFDEPFFRPDDEGIFFTSNGIKIFIEKNDEEFTFELNEKNERITIPPGVILAVIDFLPFWEPFYIKGTKTVAIAKALKGLNDFLQFAGNDHKIPYPEYIFGGTNERMASFAKRFGFEEFSDPVEPEEDNKDSEPQIPLVVRTDILKERLEEYNRKYPAQSKLFARAVKENTKIS</sequence>